<dbReference type="InterPro" id="IPR007197">
    <property type="entry name" value="rSAM"/>
</dbReference>
<evidence type="ECO:0000256" key="4">
    <source>
        <dbReference type="ARBA" id="ARBA00023014"/>
    </source>
</evidence>
<evidence type="ECO:0000256" key="2">
    <source>
        <dbReference type="ARBA" id="ARBA00022723"/>
    </source>
</evidence>
<evidence type="ECO:0000256" key="1">
    <source>
        <dbReference type="ARBA" id="ARBA00022691"/>
    </source>
</evidence>
<keyword evidence="8" id="KW-1185">Reference proteome</keyword>
<dbReference type="HOGENOM" id="CLU_938926_0_0_9"/>
<dbReference type="Gene3D" id="3.20.20.70">
    <property type="entry name" value="Aldolase class I"/>
    <property type="match status" value="1"/>
</dbReference>
<dbReference type="AlphaFoldDB" id="F3ZXI6"/>
<sequence length="286" mass="32436">MNCCFVPLKKGIRLQWDITNRCNLKCIHCCASKEEVEEPTTVEYIDRVVDILAKNDVMKVTISGGEPTLNKMLYYIVSKLKEAGIKVGIVTNLYYDYTLIEPLIDKLDSITTSIDGPADIHNNIRGQNCYDTILHNILRIIRVKNVKVITTLSKLNYGHIEETVSCLAGIGVKNIMCAYITPRGKGALNKEMLELQIDKNKIENQIQRLSEKYGVNISSSVCSHYFKSLDNQCLAANKIFYLSASGTLHPCHLYTEYGISIFEDQCFDLVRNWYHNSHILGEEVKS</sequence>
<dbReference type="eggNOG" id="COG0535">
    <property type="taxonomic scope" value="Bacteria"/>
</dbReference>
<feature type="domain" description="Radical SAM core" evidence="6">
    <location>
        <begin position="8"/>
        <end position="212"/>
    </location>
</feature>
<gene>
    <name evidence="7" type="ordered locus">Mahau_2512</name>
</gene>
<organism evidence="7 8">
    <name type="scientific">Mahella australiensis (strain DSM 15567 / CIP 107919 / 50-1 BON)</name>
    <dbReference type="NCBI Taxonomy" id="697281"/>
    <lineage>
        <taxon>Bacteria</taxon>
        <taxon>Bacillati</taxon>
        <taxon>Bacillota</taxon>
        <taxon>Clostridia</taxon>
        <taxon>Thermoanaerobacterales</taxon>
        <taxon>Thermoanaerobacterales Family IV. Incertae Sedis</taxon>
        <taxon>Mahella</taxon>
    </lineage>
</organism>
<dbReference type="PROSITE" id="PS51918">
    <property type="entry name" value="RADICAL_SAM"/>
    <property type="match status" value="1"/>
</dbReference>
<evidence type="ECO:0000313" key="7">
    <source>
        <dbReference type="EMBL" id="AEE97667.1"/>
    </source>
</evidence>
<evidence type="ECO:0000259" key="6">
    <source>
        <dbReference type="PROSITE" id="PS51918"/>
    </source>
</evidence>
<dbReference type="GO" id="GO:0051536">
    <property type="term" value="F:iron-sulfur cluster binding"/>
    <property type="evidence" value="ECO:0007669"/>
    <property type="project" value="UniProtKB-KW"/>
</dbReference>
<keyword evidence="4" id="KW-0411">Iron-sulfur</keyword>
<dbReference type="SFLD" id="SFLDG01067">
    <property type="entry name" value="SPASM/twitch_domain_containing"/>
    <property type="match status" value="1"/>
</dbReference>
<keyword evidence="1" id="KW-0949">S-adenosyl-L-methionine</keyword>
<evidence type="ECO:0000313" key="8">
    <source>
        <dbReference type="Proteomes" id="UP000008457"/>
    </source>
</evidence>
<keyword evidence="2" id="KW-0479">Metal-binding</keyword>
<name>F3ZXI6_MAHA5</name>
<feature type="coiled-coil region" evidence="5">
    <location>
        <begin position="185"/>
        <end position="212"/>
    </location>
</feature>
<reference evidence="7 8" key="2">
    <citation type="journal article" date="2011" name="Stand. Genomic Sci.">
        <title>Complete genome sequence of Mahella australiensis type strain (50-1 BON).</title>
        <authorList>
            <person name="Sikorski J."/>
            <person name="Teshima H."/>
            <person name="Nolan M."/>
            <person name="Lucas S."/>
            <person name="Hammon N."/>
            <person name="Deshpande S."/>
            <person name="Cheng J.F."/>
            <person name="Pitluck S."/>
            <person name="Liolios K."/>
            <person name="Pagani I."/>
            <person name="Ivanova N."/>
            <person name="Huntemann M."/>
            <person name="Mavromatis K."/>
            <person name="Ovchinikova G."/>
            <person name="Pati A."/>
            <person name="Tapia R."/>
            <person name="Han C."/>
            <person name="Goodwin L."/>
            <person name="Chen A."/>
            <person name="Palaniappan K."/>
            <person name="Land M."/>
            <person name="Hauser L."/>
            <person name="Ngatchou-Djao O.D."/>
            <person name="Rohde M."/>
            <person name="Pukall R."/>
            <person name="Spring S."/>
            <person name="Abt B."/>
            <person name="Goker M."/>
            <person name="Detter J.C."/>
            <person name="Woyke T."/>
            <person name="Bristow J."/>
            <person name="Markowitz V."/>
            <person name="Hugenholtz P."/>
            <person name="Eisen J.A."/>
            <person name="Kyrpides N.C."/>
            <person name="Klenk H.P."/>
            <person name="Lapidus A."/>
        </authorList>
    </citation>
    <scope>NUCLEOTIDE SEQUENCE [LARGE SCALE GENOMIC DNA]</scope>
    <source>
        <strain evidence="8">DSM 15567 / CIP 107919 / 50-1 BON</strain>
    </source>
</reference>
<proteinExistence type="predicted"/>
<accession>F3ZXI6</accession>
<dbReference type="SUPFAM" id="SSF102114">
    <property type="entry name" value="Radical SAM enzymes"/>
    <property type="match status" value="1"/>
</dbReference>
<dbReference type="EMBL" id="CP002360">
    <property type="protein sequence ID" value="AEE97667.1"/>
    <property type="molecule type" value="Genomic_DNA"/>
</dbReference>
<dbReference type="InterPro" id="IPR050377">
    <property type="entry name" value="Radical_SAM_PqqE_MftC-like"/>
</dbReference>
<reference evidence="8" key="1">
    <citation type="submission" date="2010-11" db="EMBL/GenBank/DDBJ databases">
        <title>The complete genome of Mahella australiensis DSM 15567.</title>
        <authorList>
            <consortium name="US DOE Joint Genome Institute (JGI-PGF)"/>
            <person name="Lucas S."/>
            <person name="Copeland A."/>
            <person name="Lapidus A."/>
            <person name="Bruce D."/>
            <person name="Goodwin L."/>
            <person name="Pitluck S."/>
            <person name="Kyrpides N."/>
            <person name="Mavromatis K."/>
            <person name="Pagani I."/>
            <person name="Ivanova N."/>
            <person name="Teshima H."/>
            <person name="Brettin T."/>
            <person name="Detter J.C."/>
            <person name="Han C."/>
            <person name="Tapia R."/>
            <person name="Land M."/>
            <person name="Hauser L."/>
            <person name="Markowitz V."/>
            <person name="Cheng J.-F."/>
            <person name="Hugenholtz P."/>
            <person name="Woyke T."/>
            <person name="Wu D."/>
            <person name="Spring S."/>
            <person name="Pukall R."/>
            <person name="Steenblock K."/>
            <person name="Schneider S."/>
            <person name="Klenk H.-P."/>
            <person name="Eisen J.A."/>
        </authorList>
    </citation>
    <scope>NUCLEOTIDE SEQUENCE [LARGE SCALE GENOMIC DNA]</scope>
    <source>
        <strain evidence="8">DSM 15567 / CIP 107919 / 50-1 BON</strain>
    </source>
</reference>
<dbReference type="KEGG" id="mas:Mahau_2512"/>
<dbReference type="CDD" id="cd01335">
    <property type="entry name" value="Radical_SAM"/>
    <property type="match status" value="1"/>
</dbReference>
<dbReference type="InterPro" id="IPR013785">
    <property type="entry name" value="Aldolase_TIM"/>
</dbReference>
<evidence type="ECO:0000256" key="5">
    <source>
        <dbReference type="SAM" id="Coils"/>
    </source>
</evidence>
<dbReference type="OrthoDB" id="9763993at2"/>
<keyword evidence="3" id="KW-0408">Iron</keyword>
<dbReference type="GO" id="GO:0003824">
    <property type="term" value="F:catalytic activity"/>
    <property type="evidence" value="ECO:0007669"/>
    <property type="project" value="InterPro"/>
</dbReference>
<dbReference type="Pfam" id="PF04055">
    <property type="entry name" value="Radical_SAM"/>
    <property type="match status" value="1"/>
</dbReference>
<dbReference type="PANTHER" id="PTHR11228:SF7">
    <property type="entry name" value="PQQA PEPTIDE CYCLASE"/>
    <property type="match status" value="1"/>
</dbReference>
<keyword evidence="5" id="KW-0175">Coiled coil</keyword>
<evidence type="ECO:0000256" key="3">
    <source>
        <dbReference type="ARBA" id="ARBA00023004"/>
    </source>
</evidence>
<dbReference type="GO" id="GO:0046872">
    <property type="term" value="F:metal ion binding"/>
    <property type="evidence" value="ECO:0007669"/>
    <property type="project" value="UniProtKB-KW"/>
</dbReference>
<dbReference type="PANTHER" id="PTHR11228">
    <property type="entry name" value="RADICAL SAM DOMAIN PROTEIN"/>
    <property type="match status" value="1"/>
</dbReference>
<dbReference type="STRING" id="697281.Mahau_2512"/>
<dbReference type="Proteomes" id="UP000008457">
    <property type="component" value="Chromosome"/>
</dbReference>
<dbReference type="RefSeq" id="WP_013782091.1">
    <property type="nucleotide sequence ID" value="NC_015520.1"/>
</dbReference>
<protein>
    <submittedName>
        <fullName evidence="7">Radical SAM domain protein</fullName>
    </submittedName>
</protein>
<dbReference type="SFLD" id="SFLDS00029">
    <property type="entry name" value="Radical_SAM"/>
    <property type="match status" value="1"/>
</dbReference>
<dbReference type="InterPro" id="IPR058240">
    <property type="entry name" value="rSAM_sf"/>
</dbReference>